<sequence length="584" mass="65063">MSHSGENELESFRNEWIQEVSRAGHGPTPLEADSSTRPAAQPPVLQSALIIYARAVYYERTGLLDDALVHYRKALRLEPNIDRAYHDLKAEEIDSLERRWITSTSSENHPDPPFSFSRSVLAEQDAHTPYPSTDHDRPDGGQPRRGHKVDRIQGLQEGSAADAQHRSSTTRLLNYLISSFENNPWHRQPPGEQDDDHPGPELATRPEEREDGSVSQIDEQLSALTIEACVDGPEEEGQPKPPAGTGLVFEPEDVERGCAIERLPAELFTEHILSGRGYRRATIHLLVGAVETFARVCRRARLLTLGPSVWRTICLAIYTHDLFVNRRPPVLPVDRPKLVEALCRKAHAHDWRRMFIEQTRLRLDGCYISLVRYPRLGESANPWYTDGRCMSYTSTDEPGQVVRSLDWPMIGGSSTSSGMQTSGGAGPAGGKSLEGMLFGLWTLEEDRVKLFKLHQDPRRLLGSSVRRGPPFTDRPAGRAAYEFEIEAKLLSSRRGKMSGPLSLSPEKEKHKGAGRMKLICLGSHGCRNKLEILRLSTINLNTGELLDVPLPVAPYSDSSFAENSPSSSSSKPFIFSRVVAYDPS</sequence>
<dbReference type="SUPFAM" id="SSF81383">
    <property type="entry name" value="F-box domain"/>
    <property type="match status" value="1"/>
</dbReference>
<dbReference type="EnsemblFungi" id="PTTG_09078-t43_1">
    <property type="protein sequence ID" value="PTTG_09078-t43_1-p1"/>
    <property type="gene ID" value="PTTG_09078"/>
</dbReference>
<dbReference type="VEuPathDB" id="FungiDB:PTTG_09078"/>
<dbReference type="InterPro" id="IPR036047">
    <property type="entry name" value="F-box-like_dom_sf"/>
</dbReference>
<reference evidence="3" key="1">
    <citation type="submission" date="2009-11" db="EMBL/GenBank/DDBJ databases">
        <authorList>
            <consortium name="The Broad Institute Genome Sequencing Platform"/>
            <person name="Ward D."/>
            <person name="Feldgarden M."/>
            <person name="Earl A."/>
            <person name="Young S.K."/>
            <person name="Zeng Q."/>
            <person name="Koehrsen M."/>
            <person name="Alvarado L."/>
            <person name="Berlin A."/>
            <person name="Bochicchio J."/>
            <person name="Borenstein D."/>
            <person name="Chapman S.B."/>
            <person name="Chen Z."/>
            <person name="Engels R."/>
            <person name="Freedman E."/>
            <person name="Gellesch M."/>
            <person name="Goldberg J."/>
            <person name="Griggs A."/>
            <person name="Gujja S."/>
            <person name="Heilman E."/>
            <person name="Heiman D."/>
            <person name="Hepburn T."/>
            <person name="Howarth C."/>
            <person name="Jen D."/>
            <person name="Larson L."/>
            <person name="Lewis B."/>
            <person name="Mehta T."/>
            <person name="Park D."/>
            <person name="Pearson M."/>
            <person name="Roberts A."/>
            <person name="Saif S."/>
            <person name="Shea T."/>
            <person name="Shenoy N."/>
            <person name="Sisk P."/>
            <person name="Stolte C."/>
            <person name="Sykes S."/>
            <person name="Thomson T."/>
            <person name="Walk T."/>
            <person name="White J."/>
            <person name="Yandava C."/>
            <person name="Izard J."/>
            <person name="Baranova O.V."/>
            <person name="Blanton J.M."/>
            <person name="Tanner A.C."/>
            <person name="Dewhirst F.E."/>
            <person name="Haas B."/>
            <person name="Nusbaum C."/>
            <person name="Birren B."/>
        </authorList>
    </citation>
    <scope>NUCLEOTIDE SEQUENCE [LARGE SCALE GENOMIC DNA]</scope>
    <source>
        <strain evidence="3">1-1 BBBD Race 1</strain>
    </source>
</reference>
<gene>
    <name evidence="3" type="ORF">PTTG_09078</name>
</gene>
<evidence type="ECO:0000313" key="4">
    <source>
        <dbReference type="EnsemblFungi" id="PTTG_09078-t43_1-p1"/>
    </source>
</evidence>
<dbReference type="InterPro" id="IPR011990">
    <property type="entry name" value="TPR-like_helical_dom_sf"/>
</dbReference>
<dbReference type="GO" id="GO:0031146">
    <property type="term" value="P:SCF-dependent proteasomal ubiquitin-dependent protein catabolic process"/>
    <property type="evidence" value="ECO:0007669"/>
    <property type="project" value="TreeGrafter"/>
</dbReference>
<dbReference type="SUPFAM" id="SSF48452">
    <property type="entry name" value="TPR-like"/>
    <property type="match status" value="1"/>
</dbReference>
<reference evidence="4 5" key="3">
    <citation type="journal article" date="2017" name="G3 (Bethesda)">
        <title>Comparative analysis highlights variable genome content of wheat rusts and divergence of the mating loci.</title>
        <authorList>
            <person name="Cuomo C.A."/>
            <person name="Bakkeren G."/>
            <person name="Khalil H.B."/>
            <person name="Panwar V."/>
            <person name="Joly D."/>
            <person name="Linning R."/>
            <person name="Sakthikumar S."/>
            <person name="Song X."/>
            <person name="Adiconis X."/>
            <person name="Fan L."/>
            <person name="Goldberg J.M."/>
            <person name="Levin J.Z."/>
            <person name="Young S."/>
            <person name="Zeng Q."/>
            <person name="Anikster Y."/>
            <person name="Bruce M."/>
            <person name="Wang M."/>
            <person name="Yin C."/>
            <person name="McCallum B."/>
            <person name="Szabo L.J."/>
            <person name="Hulbert S."/>
            <person name="Chen X."/>
            <person name="Fellers J.P."/>
        </authorList>
    </citation>
    <scope>NUCLEOTIDE SEQUENCE</scope>
    <source>
        <strain evidence="4">isolate 1-1 / race 1 (BBBD)</strain>
        <strain evidence="5">Isolate 1-1 / race 1 (BBBD)</strain>
    </source>
</reference>
<keyword evidence="5" id="KW-1185">Reference proteome</keyword>
<accession>A0A180GBX2</accession>
<feature type="region of interest" description="Disordered" evidence="2">
    <location>
        <begin position="183"/>
        <end position="216"/>
    </location>
</feature>
<proteinExistence type="predicted"/>
<keyword evidence="1" id="KW-0802">TPR repeat</keyword>
<dbReference type="PANTHER" id="PTHR12874:SF9">
    <property type="entry name" value="F-BOX ONLY PROTEIN 48"/>
    <property type="match status" value="1"/>
</dbReference>
<dbReference type="EMBL" id="ADAS02000116">
    <property type="protein sequence ID" value="OAV89852.1"/>
    <property type="molecule type" value="Genomic_DNA"/>
</dbReference>
<dbReference type="SMART" id="SM00028">
    <property type="entry name" value="TPR"/>
    <property type="match status" value="1"/>
</dbReference>
<feature type="repeat" description="TPR" evidence="1">
    <location>
        <begin position="48"/>
        <end position="81"/>
    </location>
</feature>
<dbReference type="GO" id="GO:0005737">
    <property type="term" value="C:cytoplasm"/>
    <property type="evidence" value="ECO:0007669"/>
    <property type="project" value="TreeGrafter"/>
</dbReference>
<dbReference type="GO" id="GO:0019005">
    <property type="term" value="C:SCF ubiquitin ligase complex"/>
    <property type="evidence" value="ECO:0007669"/>
    <property type="project" value="TreeGrafter"/>
</dbReference>
<evidence type="ECO:0000256" key="2">
    <source>
        <dbReference type="SAM" id="MobiDB-lite"/>
    </source>
</evidence>
<evidence type="ECO:0000313" key="3">
    <source>
        <dbReference type="EMBL" id="OAV89852.1"/>
    </source>
</evidence>
<dbReference type="Proteomes" id="UP000005240">
    <property type="component" value="Unassembled WGS sequence"/>
</dbReference>
<dbReference type="STRING" id="630390.A0A180GBX2"/>
<dbReference type="Gene3D" id="1.25.40.10">
    <property type="entry name" value="Tetratricopeptide repeat domain"/>
    <property type="match status" value="1"/>
</dbReference>
<reference evidence="3" key="2">
    <citation type="submission" date="2016-05" db="EMBL/GenBank/DDBJ databases">
        <title>Comparative analysis highlights variable genome content of wheat rusts and divergence of the mating loci.</title>
        <authorList>
            <person name="Cuomo C.A."/>
            <person name="Bakkeren G."/>
            <person name="Szabo L."/>
            <person name="Khalil H."/>
            <person name="Joly D."/>
            <person name="Goldberg J."/>
            <person name="Young S."/>
            <person name="Zeng Q."/>
            <person name="Fellers J."/>
        </authorList>
    </citation>
    <scope>NUCLEOTIDE SEQUENCE [LARGE SCALE GENOMIC DNA]</scope>
    <source>
        <strain evidence="3">1-1 BBBD Race 1</strain>
    </source>
</reference>
<evidence type="ECO:0000313" key="5">
    <source>
        <dbReference type="Proteomes" id="UP000005240"/>
    </source>
</evidence>
<evidence type="ECO:0000256" key="1">
    <source>
        <dbReference type="PROSITE-ProRule" id="PRU00339"/>
    </source>
</evidence>
<dbReference type="PANTHER" id="PTHR12874">
    <property type="entry name" value="F-BOX ONLY PROTEIN 48-RELATED"/>
    <property type="match status" value="1"/>
</dbReference>
<dbReference type="OrthoDB" id="2117972at2759"/>
<reference evidence="4" key="4">
    <citation type="submission" date="2025-05" db="UniProtKB">
        <authorList>
            <consortium name="EnsemblFungi"/>
        </authorList>
    </citation>
    <scope>IDENTIFICATION</scope>
    <source>
        <strain evidence="4">isolate 1-1 / race 1 (BBBD)</strain>
    </source>
</reference>
<dbReference type="AlphaFoldDB" id="A0A180GBX2"/>
<feature type="region of interest" description="Disordered" evidence="2">
    <location>
        <begin position="125"/>
        <end position="149"/>
    </location>
</feature>
<feature type="compositionally biased region" description="Basic and acidic residues" evidence="2">
    <location>
        <begin position="196"/>
        <end position="212"/>
    </location>
</feature>
<dbReference type="InterPro" id="IPR019734">
    <property type="entry name" value="TPR_rpt"/>
</dbReference>
<organism evidence="3">
    <name type="scientific">Puccinia triticina (isolate 1-1 / race 1 (BBBD))</name>
    <name type="common">Brown leaf rust fungus</name>
    <dbReference type="NCBI Taxonomy" id="630390"/>
    <lineage>
        <taxon>Eukaryota</taxon>
        <taxon>Fungi</taxon>
        <taxon>Dikarya</taxon>
        <taxon>Basidiomycota</taxon>
        <taxon>Pucciniomycotina</taxon>
        <taxon>Pucciniomycetes</taxon>
        <taxon>Pucciniales</taxon>
        <taxon>Pucciniaceae</taxon>
        <taxon>Puccinia</taxon>
    </lineage>
</organism>
<protein>
    <submittedName>
        <fullName evidence="4">TPR_REGION domain-containing protein</fullName>
    </submittedName>
</protein>
<dbReference type="PROSITE" id="PS50005">
    <property type="entry name" value="TPR"/>
    <property type="match status" value="1"/>
</dbReference>
<name>A0A180GBX2_PUCT1</name>